<organism evidence="3 4">
    <name type="scientific">Pelomonas caseinilytica</name>
    <dbReference type="NCBI Taxonomy" id="2906763"/>
    <lineage>
        <taxon>Bacteria</taxon>
        <taxon>Pseudomonadati</taxon>
        <taxon>Pseudomonadota</taxon>
        <taxon>Betaproteobacteria</taxon>
        <taxon>Burkholderiales</taxon>
        <taxon>Sphaerotilaceae</taxon>
        <taxon>Roseateles</taxon>
    </lineage>
</organism>
<feature type="domain" description="ABC-type transport auxiliary lipoprotein component" evidence="2">
    <location>
        <begin position="43"/>
        <end position="211"/>
    </location>
</feature>
<dbReference type="RefSeq" id="WP_233393069.1">
    <property type="nucleotide sequence ID" value="NZ_JAJTWT010000006.1"/>
</dbReference>
<proteinExistence type="predicted"/>
<dbReference type="Gene3D" id="3.40.50.10610">
    <property type="entry name" value="ABC-type transport auxiliary lipoprotein component"/>
    <property type="match status" value="1"/>
</dbReference>
<dbReference type="SUPFAM" id="SSF159594">
    <property type="entry name" value="XCC0632-like"/>
    <property type="match status" value="1"/>
</dbReference>
<evidence type="ECO:0000313" key="4">
    <source>
        <dbReference type="Proteomes" id="UP001201463"/>
    </source>
</evidence>
<name>A0ABS8XFY7_9BURK</name>
<gene>
    <name evidence="3" type="ORF">LXT12_15340</name>
</gene>
<evidence type="ECO:0000259" key="2">
    <source>
        <dbReference type="Pfam" id="PF03886"/>
    </source>
</evidence>
<comment type="caution">
    <text evidence="3">The sequence shown here is derived from an EMBL/GenBank/DDBJ whole genome shotgun (WGS) entry which is preliminary data.</text>
</comment>
<keyword evidence="4" id="KW-1185">Reference proteome</keyword>
<feature type="region of interest" description="Disordered" evidence="1">
    <location>
        <begin position="39"/>
        <end position="59"/>
    </location>
</feature>
<dbReference type="InterPro" id="IPR005586">
    <property type="entry name" value="ABC_trans_aux"/>
</dbReference>
<accession>A0ABS8XFY7</accession>
<dbReference type="Proteomes" id="UP001201463">
    <property type="component" value="Unassembled WGS sequence"/>
</dbReference>
<reference evidence="3 4" key="1">
    <citation type="submission" date="2021-12" db="EMBL/GenBank/DDBJ databases">
        <title>Genome seq of p7.</title>
        <authorList>
            <person name="Seo T."/>
        </authorList>
    </citation>
    <scope>NUCLEOTIDE SEQUENCE [LARGE SCALE GENOMIC DNA]</scope>
    <source>
        <strain evidence="3 4">P7</strain>
    </source>
</reference>
<protein>
    <submittedName>
        <fullName evidence="3">PqiC family protein</fullName>
    </submittedName>
</protein>
<sequence length="214" mass="22924">MTPAPTLAPPSPGATRRAALLWLAAATLAGCATRDAPPRRLYGLTGTPPLPPEARPGRDGRAWVLSPDIGLPDLLDREEILVAEGSAGLRPWPEARWAEPLRDALPRVLAEDLWRLRQPYPVALGGTPRVDESLESLRLIVRVDEWLARPEGAGLALHLRAHWHWTPLHAPAGTALPPPGRAELTVPCAAQADALADAYRRSVTALAARIVAGS</sequence>
<evidence type="ECO:0000256" key="1">
    <source>
        <dbReference type="SAM" id="MobiDB-lite"/>
    </source>
</evidence>
<evidence type="ECO:0000313" key="3">
    <source>
        <dbReference type="EMBL" id="MCE4538625.1"/>
    </source>
</evidence>
<dbReference type="EMBL" id="JAJTWT010000006">
    <property type="protein sequence ID" value="MCE4538625.1"/>
    <property type="molecule type" value="Genomic_DNA"/>
</dbReference>
<dbReference type="Pfam" id="PF03886">
    <property type="entry name" value="ABC_trans_aux"/>
    <property type="match status" value="1"/>
</dbReference>